<dbReference type="EMBL" id="JAAWWP010000003">
    <property type="protein sequence ID" value="NKI40943.1"/>
    <property type="molecule type" value="Genomic_DNA"/>
</dbReference>
<organism evidence="1 2">
    <name type="scientific">Streptomyces physcomitrii</name>
    <dbReference type="NCBI Taxonomy" id="2724184"/>
    <lineage>
        <taxon>Bacteria</taxon>
        <taxon>Bacillati</taxon>
        <taxon>Actinomycetota</taxon>
        <taxon>Actinomycetes</taxon>
        <taxon>Kitasatosporales</taxon>
        <taxon>Streptomycetaceae</taxon>
        <taxon>Streptomyces</taxon>
    </lineage>
</organism>
<dbReference type="RefSeq" id="WP_168536822.1">
    <property type="nucleotide sequence ID" value="NZ_JAAWWP010000003.1"/>
</dbReference>
<accession>A0ABX1GYS2</accession>
<keyword evidence="2" id="KW-1185">Reference proteome</keyword>
<reference evidence="1 2" key="1">
    <citation type="submission" date="2020-04" db="EMBL/GenBank/DDBJ databases">
        <title>Phylogenetic Diversity and Antibacterial Activity against Ralstonia solanacearum of Endophytic Actinomycete Isolated from Moss.</title>
        <authorList>
            <person name="Zhuang X."/>
        </authorList>
    </citation>
    <scope>NUCLEOTIDE SEQUENCE [LARGE SCALE GENOMIC DNA]</scope>
    <source>
        <strain evidence="1 2">LD120</strain>
    </source>
</reference>
<protein>
    <submittedName>
        <fullName evidence="1">PRC-barrel domain containing protein</fullName>
    </submittedName>
</protein>
<evidence type="ECO:0000313" key="2">
    <source>
        <dbReference type="Proteomes" id="UP000772196"/>
    </source>
</evidence>
<dbReference type="InterPro" id="IPR014747">
    <property type="entry name" value="Bac_photo_RC_H_C"/>
</dbReference>
<dbReference type="InterPro" id="IPR011033">
    <property type="entry name" value="PRC_barrel-like_sf"/>
</dbReference>
<name>A0ABX1GYS2_9ACTN</name>
<evidence type="ECO:0000313" key="1">
    <source>
        <dbReference type="EMBL" id="NKI40943.1"/>
    </source>
</evidence>
<gene>
    <name evidence="1" type="ORF">HFV08_06780</name>
</gene>
<dbReference type="Gene3D" id="3.90.50.10">
    <property type="entry name" value="Photosynthetic Reaction Center, subunit H, domain 2"/>
    <property type="match status" value="1"/>
</dbReference>
<proteinExistence type="predicted"/>
<dbReference type="Proteomes" id="UP000772196">
    <property type="component" value="Unassembled WGS sequence"/>
</dbReference>
<sequence>MSNTVWGYGSGSGHVADADLTGYQVEAEDGPIGKVDKHSDEAGAQWIVVDTGVWIFGKEVLIPAGAVKLVDLETFRIEVGLTREQIKAAPEFTRDKHLGDPEYHERLGVHYGPYLPGFPGPGPGSGPAI</sequence>
<dbReference type="SUPFAM" id="SSF50346">
    <property type="entry name" value="PRC-barrel domain"/>
    <property type="match status" value="1"/>
</dbReference>
<comment type="caution">
    <text evidence="1">The sequence shown here is derived from an EMBL/GenBank/DDBJ whole genome shotgun (WGS) entry which is preliminary data.</text>
</comment>